<dbReference type="ExpressionAtlas" id="A5B791">
    <property type="expression patterns" value="baseline and differential"/>
</dbReference>
<sequence length="301" mass="34507">MTLVKEGKRRKRCGDENLKLLHKMKMKSLLYIGVPSVESKSIGFGFSASCALCPVEEPSECIIVEVLSSLSVSLGTRFLLPEHCSQLKNPVTVSLLEYFLHPLGPLVLVYSFPIEKSSEGFFVRESTAKSGLIVFWLNVLSCFLIFQDDYLQWVVESQRFSLPKEMGEFPSRQNSQRGIFNLDEGSIEALNMLLLHNLDASKRLKKINQLLRFKRRSILKRKSTLTQSSLQKSKLDPKLKGIAAKSPHLCTYTLNHEPSLRLVSYFFLMCIPTWYKLYMIISVSLIYNIYIIFLTIFFIVQ</sequence>
<reference evidence="2" key="1">
    <citation type="journal article" date="2007" name="PLoS ONE">
        <title>The first genome sequence of an elite grapevine cultivar (Pinot noir Vitis vinifera L.): coping with a highly heterozygous genome.</title>
        <authorList>
            <person name="Velasco R."/>
            <person name="Zharkikh A."/>
            <person name="Troggio M."/>
            <person name="Cartwright D.A."/>
            <person name="Cestaro A."/>
            <person name="Pruss D."/>
            <person name="Pindo M."/>
            <person name="FitzGerald L.M."/>
            <person name="Vezzulli S."/>
            <person name="Reid J."/>
            <person name="Malacarne G."/>
            <person name="Iliev D."/>
            <person name="Coppola G."/>
            <person name="Wardell B."/>
            <person name="Micheletti D."/>
            <person name="Macalma T."/>
            <person name="Facci M."/>
            <person name="Mitchell J.T."/>
            <person name="Perazzolli M."/>
            <person name="Eldredge G."/>
            <person name="Gatto P."/>
            <person name="Oyzerski R."/>
            <person name="Moretto M."/>
            <person name="Gutin N."/>
            <person name="Stefanini M."/>
            <person name="Chen Y."/>
            <person name="Segala C."/>
            <person name="Davenport C."/>
            <person name="Dematte L."/>
            <person name="Mraz A."/>
            <person name="Battilana J."/>
            <person name="Stormo K."/>
            <person name="Costa F."/>
            <person name="Tao Q."/>
            <person name="Si-Ammour A."/>
            <person name="Harkins T."/>
            <person name="Lackey A."/>
            <person name="Perbost C."/>
            <person name="Taillon B."/>
            <person name="Stella A."/>
            <person name="Solovyev V."/>
            <person name="Fawcett J.A."/>
            <person name="Sterck L."/>
            <person name="Vandepoele K."/>
            <person name="Grando S.M."/>
            <person name="Toppo S."/>
            <person name="Moser C."/>
            <person name="Lanchbury J."/>
            <person name="Bogden R."/>
            <person name="Skolnick M."/>
            <person name="Sgaramella V."/>
            <person name="Bhatnagar S.K."/>
            <person name="Fontana P."/>
            <person name="Gutin A."/>
            <person name="Van de Peer Y."/>
            <person name="Salamini F."/>
            <person name="Viola R."/>
        </authorList>
    </citation>
    <scope>NUCLEOTIDE SEQUENCE</scope>
</reference>
<protein>
    <submittedName>
        <fullName evidence="2">Uncharacterized protein</fullName>
    </submittedName>
</protein>
<accession>A5B791</accession>
<keyword evidence="1" id="KW-1133">Transmembrane helix</keyword>
<keyword evidence="1" id="KW-0472">Membrane</keyword>
<gene>
    <name evidence="2" type="ORF">VITISV_012905</name>
</gene>
<evidence type="ECO:0000256" key="1">
    <source>
        <dbReference type="SAM" id="Phobius"/>
    </source>
</evidence>
<name>A5B791_VITVI</name>
<keyword evidence="1" id="KW-0812">Transmembrane</keyword>
<dbReference type="EMBL" id="AM449061">
    <property type="protein sequence ID" value="CAN74232.1"/>
    <property type="molecule type" value="Genomic_DNA"/>
</dbReference>
<organism evidence="2">
    <name type="scientific">Vitis vinifera</name>
    <name type="common">Grape</name>
    <dbReference type="NCBI Taxonomy" id="29760"/>
    <lineage>
        <taxon>Eukaryota</taxon>
        <taxon>Viridiplantae</taxon>
        <taxon>Streptophyta</taxon>
        <taxon>Embryophyta</taxon>
        <taxon>Tracheophyta</taxon>
        <taxon>Spermatophyta</taxon>
        <taxon>Magnoliopsida</taxon>
        <taxon>eudicotyledons</taxon>
        <taxon>Gunneridae</taxon>
        <taxon>Pentapetalae</taxon>
        <taxon>rosids</taxon>
        <taxon>Vitales</taxon>
        <taxon>Vitaceae</taxon>
        <taxon>Viteae</taxon>
        <taxon>Vitis</taxon>
    </lineage>
</organism>
<dbReference type="AlphaFoldDB" id="A5B791"/>
<feature type="transmembrane region" description="Helical" evidence="1">
    <location>
        <begin position="277"/>
        <end position="300"/>
    </location>
</feature>
<proteinExistence type="predicted"/>
<evidence type="ECO:0000313" key="2">
    <source>
        <dbReference type="EMBL" id="CAN74232.1"/>
    </source>
</evidence>